<dbReference type="Gene3D" id="1.10.287.810">
    <property type="entry name" value="Mitochondrial import inner membrane translocase subunit tim13 like domains"/>
    <property type="match status" value="1"/>
</dbReference>
<sequence>MSNPTEFMAKDEKPWEEKNPVGNAGAGGNERAKVITVVVEVDGLSWLRTGGGKADGGAVVGCRETVRGKCFDKCITKPGSSLSGSESSCVSRCVDRYIEATGALPENRCMADCDAPSG</sequence>
<comment type="similarity">
    <text evidence="1">Belongs to the small Tim family.</text>
</comment>
<accession>A0AA88WFC6</accession>
<keyword evidence="1" id="KW-0472">Membrane</keyword>
<keyword evidence="1" id="KW-0811">Translocation</keyword>
<reference evidence="4" key="1">
    <citation type="submission" date="2022-12" db="EMBL/GenBank/DDBJ databases">
        <title>Draft genome assemblies for two species of Escallonia (Escalloniales).</title>
        <authorList>
            <person name="Chanderbali A."/>
            <person name="Dervinis C."/>
            <person name="Anghel I."/>
            <person name="Soltis D."/>
            <person name="Soltis P."/>
            <person name="Zapata F."/>
        </authorList>
    </citation>
    <scope>NUCLEOTIDE SEQUENCE</scope>
    <source>
        <strain evidence="4">UCBG64.0493</strain>
        <tissue evidence="4">Leaf</tissue>
    </source>
</reference>
<dbReference type="Proteomes" id="UP001188597">
    <property type="component" value="Unassembled WGS sequence"/>
</dbReference>
<keyword evidence="1" id="KW-0653">Protein transport</keyword>
<keyword evidence="1" id="KW-1015">Disulfide bond</keyword>
<comment type="subunit">
    <text evidence="1">Heterohexamer.</text>
</comment>
<dbReference type="SUPFAM" id="SSF144122">
    <property type="entry name" value="Tim10-like"/>
    <property type="match status" value="1"/>
</dbReference>
<keyword evidence="1" id="KW-0496">Mitochondrion</keyword>
<evidence type="ECO:0000259" key="3">
    <source>
        <dbReference type="Pfam" id="PF02953"/>
    </source>
</evidence>
<protein>
    <recommendedName>
        <fullName evidence="1">Mitochondrial import inner membrane translocase subunit</fullName>
    </recommendedName>
</protein>
<organism evidence="4 5">
    <name type="scientific">Escallonia herrerae</name>
    <dbReference type="NCBI Taxonomy" id="1293975"/>
    <lineage>
        <taxon>Eukaryota</taxon>
        <taxon>Viridiplantae</taxon>
        <taxon>Streptophyta</taxon>
        <taxon>Embryophyta</taxon>
        <taxon>Tracheophyta</taxon>
        <taxon>Spermatophyta</taxon>
        <taxon>Magnoliopsida</taxon>
        <taxon>eudicotyledons</taxon>
        <taxon>Gunneridae</taxon>
        <taxon>Pentapetalae</taxon>
        <taxon>asterids</taxon>
        <taxon>campanulids</taxon>
        <taxon>Escalloniales</taxon>
        <taxon>Escalloniaceae</taxon>
        <taxon>Escallonia</taxon>
    </lineage>
</organism>
<keyword evidence="1" id="KW-0813">Transport</keyword>
<keyword evidence="5" id="KW-1185">Reference proteome</keyword>
<feature type="region of interest" description="Disordered" evidence="2">
    <location>
        <begin position="1"/>
        <end position="28"/>
    </location>
</feature>
<evidence type="ECO:0000256" key="2">
    <source>
        <dbReference type="SAM" id="MobiDB-lite"/>
    </source>
</evidence>
<keyword evidence="1" id="KW-0143">Chaperone</keyword>
<comment type="function">
    <text evidence="1">Mitochondrial intermembrane chaperone that participates in the import and insertion of some multi-pass transmembrane proteins into the mitochondrial inner membrane. Also required for the transfer of beta-barrel precursors from the TOM complex to the sorting and assembly machinery (SAM complex) of the outer membrane. Acts as a chaperone-like protein that protects the hydrophobic precursors from aggregation and guide them through the mitochondrial intermembrane space.</text>
</comment>
<dbReference type="EMBL" id="JAVXUP010000563">
    <property type="protein sequence ID" value="KAK3025174.1"/>
    <property type="molecule type" value="Genomic_DNA"/>
</dbReference>
<dbReference type="GO" id="GO:0015031">
    <property type="term" value="P:protein transport"/>
    <property type="evidence" value="ECO:0007669"/>
    <property type="project" value="UniProtKB-KW"/>
</dbReference>
<dbReference type="GO" id="GO:0005743">
    <property type="term" value="C:mitochondrial inner membrane"/>
    <property type="evidence" value="ECO:0007669"/>
    <property type="project" value="UniProtKB-SubCell"/>
</dbReference>
<dbReference type="InterPro" id="IPR004217">
    <property type="entry name" value="Tim10-like"/>
</dbReference>
<comment type="subcellular location">
    <subcellularLocation>
        <location evidence="1">Mitochondrion inner membrane</location>
        <topology evidence="1">Peripheral membrane protein</topology>
        <orientation evidence="1">Intermembrane side</orientation>
    </subcellularLocation>
</comment>
<comment type="caution">
    <text evidence="4">The sequence shown here is derived from an EMBL/GenBank/DDBJ whole genome shotgun (WGS) entry which is preliminary data.</text>
</comment>
<dbReference type="Pfam" id="PF02953">
    <property type="entry name" value="zf-Tim10_DDP"/>
    <property type="match status" value="1"/>
</dbReference>
<feature type="compositionally biased region" description="Basic and acidic residues" evidence="2">
    <location>
        <begin position="8"/>
        <end position="19"/>
    </location>
</feature>
<evidence type="ECO:0000256" key="1">
    <source>
        <dbReference type="RuleBase" id="RU367043"/>
    </source>
</evidence>
<evidence type="ECO:0000313" key="5">
    <source>
        <dbReference type="Proteomes" id="UP001188597"/>
    </source>
</evidence>
<comment type="domain">
    <text evidence="1">The twin CX3C motif contains 4 conserved Cys residues that form 2 disulfide bonds in the mitochondrial intermembrane space.</text>
</comment>
<keyword evidence="1" id="KW-0999">Mitochondrion inner membrane</keyword>
<dbReference type="AlphaFoldDB" id="A0AA88WFC6"/>
<feature type="domain" description="Tim10-like" evidence="3">
    <location>
        <begin position="68"/>
        <end position="101"/>
    </location>
</feature>
<proteinExistence type="inferred from homology"/>
<gene>
    <name evidence="4" type="ORF">RJ639_043060</name>
</gene>
<name>A0AA88WFC6_9ASTE</name>
<evidence type="ECO:0000313" key="4">
    <source>
        <dbReference type="EMBL" id="KAK3025174.1"/>
    </source>
</evidence>
<dbReference type="InterPro" id="IPR035427">
    <property type="entry name" value="Tim10-like_dom_sf"/>
</dbReference>